<keyword evidence="4" id="KW-0479">Metal-binding</keyword>
<comment type="similarity">
    <text evidence="2 8">Belongs to the peptidase M16 family.</text>
</comment>
<evidence type="ECO:0000256" key="3">
    <source>
        <dbReference type="ARBA" id="ARBA00022670"/>
    </source>
</evidence>
<feature type="signal peptide" evidence="9">
    <location>
        <begin position="1"/>
        <end position="21"/>
    </location>
</feature>
<evidence type="ECO:0000256" key="5">
    <source>
        <dbReference type="ARBA" id="ARBA00022801"/>
    </source>
</evidence>
<feature type="domain" description="Peptidase M16 N-terminal" evidence="10">
    <location>
        <begin position="60"/>
        <end position="184"/>
    </location>
</feature>
<name>A0ABV8RPR0_9SPHN</name>
<dbReference type="PANTHER" id="PTHR43690">
    <property type="entry name" value="NARDILYSIN"/>
    <property type="match status" value="1"/>
</dbReference>
<dbReference type="PROSITE" id="PS00143">
    <property type="entry name" value="INSULINASE"/>
    <property type="match status" value="1"/>
</dbReference>
<organism evidence="12 13">
    <name type="scientific">Novosphingobium tardum</name>
    <dbReference type="NCBI Taxonomy" id="1538021"/>
    <lineage>
        <taxon>Bacteria</taxon>
        <taxon>Pseudomonadati</taxon>
        <taxon>Pseudomonadota</taxon>
        <taxon>Alphaproteobacteria</taxon>
        <taxon>Sphingomonadales</taxon>
        <taxon>Sphingomonadaceae</taxon>
        <taxon>Novosphingobium</taxon>
    </lineage>
</organism>
<evidence type="ECO:0000256" key="2">
    <source>
        <dbReference type="ARBA" id="ARBA00007261"/>
    </source>
</evidence>
<dbReference type="InterPro" id="IPR050626">
    <property type="entry name" value="Peptidase_M16"/>
</dbReference>
<dbReference type="Pfam" id="PF05193">
    <property type="entry name" value="Peptidase_M16_C"/>
    <property type="match status" value="2"/>
</dbReference>
<evidence type="ECO:0000313" key="13">
    <source>
        <dbReference type="Proteomes" id="UP001595828"/>
    </source>
</evidence>
<keyword evidence="5" id="KW-0378">Hydrolase</keyword>
<evidence type="ECO:0000259" key="10">
    <source>
        <dbReference type="Pfam" id="PF00675"/>
    </source>
</evidence>
<evidence type="ECO:0000256" key="9">
    <source>
        <dbReference type="SAM" id="SignalP"/>
    </source>
</evidence>
<dbReference type="InterPro" id="IPR011249">
    <property type="entry name" value="Metalloenz_LuxS/M16"/>
</dbReference>
<reference evidence="13" key="1">
    <citation type="journal article" date="2019" name="Int. J. Syst. Evol. Microbiol.">
        <title>The Global Catalogue of Microorganisms (GCM) 10K type strain sequencing project: providing services to taxonomists for standard genome sequencing and annotation.</title>
        <authorList>
            <consortium name="The Broad Institute Genomics Platform"/>
            <consortium name="The Broad Institute Genome Sequencing Center for Infectious Disease"/>
            <person name="Wu L."/>
            <person name="Ma J."/>
        </authorList>
    </citation>
    <scope>NUCLEOTIDE SEQUENCE [LARGE SCALE GENOMIC DNA]</scope>
    <source>
        <strain evidence="13">CGMCC 1.12989</strain>
    </source>
</reference>
<dbReference type="SUPFAM" id="SSF63411">
    <property type="entry name" value="LuxS/MPP-like metallohydrolase"/>
    <property type="match status" value="3"/>
</dbReference>
<comment type="cofactor">
    <cofactor evidence="1">
        <name>Zn(2+)</name>
        <dbReference type="ChEBI" id="CHEBI:29105"/>
    </cofactor>
</comment>
<keyword evidence="13" id="KW-1185">Reference proteome</keyword>
<feature type="domain" description="Peptidase M16 C-terminal" evidence="11">
    <location>
        <begin position="220"/>
        <end position="399"/>
    </location>
</feature>
<protein>
    <submittedName>
        <fullName evidence="12">M16 family metallopeptidase</fullName>
    </submittedName>
</protein>
<keyword evidence="7" id="KW-0482">Metalloprotease</keyword>
<evidence type="ECO:0000256" key="1">
    <source>
        <dbReference type="ARBA" id="ARBA00001947"/>
    </source>
</evidence>
<dbReference type="InterPro" id="IPR001431">
    <property type="entry name" value="Pept_M16_Zn_BS"/>
</dbReference>
<keyword evidence="6" id="KW-0862">Zinc</keyword>
<dbReference type="Pfam" id="PF00675">
    <property type="entry name" value="Peptidase_M16"/>
    <property type="match status" value="1"/>
</dbReference>
<feature type="chain" id="PRO_5045927340" evidence="9">
    <location>
        <begin position="22"/>
        <end position="952"/>
    </location>
</feature>
<comment type="caution">
    <text evidence="12">The sequence shown here is derived from an EMBL/GenBank/DDBJ whole genome shotgun (WGS) entry which is preliminary data.</text>
</comment>
<evidence type="ECO:0000256" key="7">
    <source>
        <dbReference type="ARBA" id="ARBA00023049"/>
    </source>
</evidence>
<evidence type="ECO:0000313" key="12">
    <source>
        <dbReference type="EMBL" id="MFC4294877.1"/>
    </source>
</evidence>
<accession>A0ABV8RPR0</accession>
<gene>
    <name evidence="12" type="ORF">ACFO0A_07350</name>
</gene>
<sequence length="952" mass="102798">MRFARLLPFAALLLAACSAQPRHLASAPAAPAPTWAFEKADLPVDPAFRFGVLPNGMRYIIRQNATPKGTALVRMDIQAGSLDERDDERGYAHFIEHMAFNGSTNVKEGEMVALLERNGLAFGADTNASTGFEQTQYKLDLPRNDPALLDIALMLMRETASELTFDPAAVQRERGVVMSELRDSLSFARRNLEDQIAFLYPGALYPQRLPIGVPETLNAATAERLRAVWAREYTPRDTTLVVVGDFDPALVERKIVERFAGWQAAPVNPRPDEGTVDPKRKGLTDIFIDPAVSERVAVSRHGPWLDEPDSIANRRTALLREIGYGIINRRLQRLSRQASPPFRAAGFGTSEVFKIGRTTNLIVDTVDGGWKPGIEAAAKEYSRALATGFTQAEIDEQVANIRTSAQNLAAASATRSNAALTAGALALVDDEQVPTTPESSLARFEAFAPSITPAAVMAALRTEAIVLKDPLIRFQGRTPPAGGAAAIRAAWDKSARMKANVQAGGESAAFAYTDFGAPGTVVYDAREPLLGIRTIRFANNVMLNLKRTEIERDRVRVNLAVDGGEMLDTRANPHATEMTGFLTAGGLGKHSQDDLQSILAGRTVGGGLSASGDTFSTAAVTTPRDLQLELQLLAAYLTDPGYRPEGEEQFKLNIANFFAQSKATPGSALATAQGAILSAGDPRFSLGNPADYQGLSFAQLRNDIGDRLNRGAIEIGIVGDIDEEQAIALVAKTFGALPEREAKFGAWPQSRERTFTTQRGLTVVRHSGDPSQSIVRVVWPTRDDSDALETAKLELLEKVTAIELLDGIRERLGKSYSPGASASNSRVYKGYGTFTLTASVNAADVPETRSAIDAIVADLRRAPVADDVLQRARAPMIDALDNALKSNAGWMSLVDRAQTESDRIERYQQARGRLLSLTAADVQATAQRYLLAGKEVTIVVLPNGATTPQAAR</sequence>
<proteinExistence type="inferred from homology"/>
<dbReference type="RefSeq" id="WP_379538360.1">
    <property type="nucleotide sequence ID" value="NZ_JBHSDR010000004.1"/>
</dbReference>
<evidence type="ECO:0000256" key="8">
    <source>
        <dbReference type="RuleBase" id="RU004447"/>
    </source>
</evidence>
<dbReference type="InterPro" id="IPR007863">
    <property type="entry name" value="Peptidase_M16_C"/>
</dbReference>
<keyword evidence="3" id="KW-0645">Protease</keyword>
<feature type="domain" description="Peptidase M16 C-terminal" evidence="11">
    <location>
        <begin position="711"/>
        <end position="874"/>
    </location>
</feature>
<dbReference type="EMBL" id="JBHSDR010000004">
    <property type="protein sequence ID" value="MFC4294877.1"/>
    <property type="molecule type" value="Genomic_DNA"/>
</dbReference>
<dbReference type="Gene3D" id="3.30.830.10">
    <property type="entry name" value="Metalloenzyme, LuxS/M16 peptidase-like"/>
    <property type="match status" value="4"/>
</dbReference>
<dbReference type="InterPro" id="IPR011765">
    <property type="entry name" value="Pept_M16_N"/>
</dbReference>
<evidence type="ECO:0000256" key="4">
    <source>
        <dbReference type="ARBA" id="ARBA00022723"/>
    </source>
</evidence>
<keyword evidence="9" id="KW-0732">Signal</keyword>
<dbReference type="PANTHER" id="PTHR43690:SF17">
    <property type="entry name" value="PROTEIN YHJJ"/>
    <property type="match status" value="1"/>
</dbReference>
<dbReference type="PROSITE" id="PS51257">
    <property type="entry name" value="PROKAR_LIPOPROTEIN"/>
    <property type="match status" value="1"/>
</dbReference>
<evidence type="ECO:0000259" key="11">
    <source>
        <dbReference type="Pfam" id="PF05193"/>
    </source>
</evidence>
<evidence type="ECO:0000256" key="6">
    <source>
        <dbReference type="ARBA" id="ARBA00022833"/>
    </source>
</evidence>
<dbReference type="Proteomes" id="UP001595828">
    <property type="component" value="Unassembled WGS sequence"/>
</dbReference>